<name>A0A9J5WQF6_SOLCO</name>
<dbReference type="AlphaFoldDB" id="A0A9J5WQF6"/>
<proteinExistence type="predicted"/>
<keyword evidence="2" id="KW-1185">Reference proteome</keyword>
<protein>
    <submittedName>
        <fullName evidence="1">Uncharacterized protein</fullName>
    </submittedName>
</protein>
<dbReference type="EMBL" id="JACXVP010000011">
    <property type="protein sequence ID" value="KAG5577439.1"/>
    <property type="molecule type" value="Genomic_DNA"/>
</dbReference>
<dbReference type="OrthoDB" id="1729993at2759"/>
<dbReference type="Proteomes" id="UP000824120">
    <property type="component" value="Chromosome 11"/>
</dbReference>
<organism evidence="1 2">
    <name type="scientific">Solanum commersonii</name>
    <name type="common">Commerson's wild potato</name>
    <name type="synonym">Commerson's nightshade</name>
    <dbReference type="NCBI Taxonomy" id="4109"/>
    <lineage>
        <taxon>Eukaryota</taxon>
        <taxon>Viridiplantae</taxon>
        <taxon>Streptophyta</taxon>
        <taxon>Embryophyta</taxon>
        <taxon>Tracheophyta</taxon>
        <taxon>Spermatophyta</taxon>
        <taxon>Magnoliopsida</taxon>
        <taxon>eudicotyledons</taxon>
        <taxon>Gunneridae</taxon>
        <taxon>Pentapetalae</taxon>
        <taxon>asterids</taxon>
        <taxon>lamiids</taxon>
        <taxon>Solanales</taxon>
        <taxon>Solanaceae</taxon>
        <taxon>Solanoideae</taxon>
        <taxon>Solaneae</taxon>
        <taxon>Solanum</taxon>
    </lineage>
</organism>
<gene>
    <name evidence="1" type="ORF">H5410_057573</name>
</gene>
<sequence length="103" mass="12504">MLVEEAHIRRRWQTYLHKLLNEERDRDIVLGELKHSESHRNFGCCRYIKVVEVKGSIHMSERATRLDEIPMKFWKTTDEAVMEWLTGLFDVIFRTAKMPEEWR</sequence>
<reference evidence="1 2" key="1">
    <citation type="submission" date="2020-09" db="EMBL/GenBank/DDBJ databases">
        <title>De no assembly of potato wild relative species, Solanum commersonii.</title>
        <authorList>
            <person name="Cho K."/>
        </authorList>
    </citation>
    <scope>NUCLEOTIDE SEQUENCE [LARGE SCALE GENOMIC DNA]</scope>
    <source>
        <strain evidence="1">LZ3.2</strain>
        <tissue evidence="1">Leaf</tissue>
    </source>
</reference>
<comment type="caution">
    <text evidence="1">The sequence shown here is derived from an EMBL/GenBank/DDBJ whole genome shotgun (WGS) entry which is preliminary data.</text>
</comment>
<evidence type="ECO:0000313" key="1">
    <source>
        <dbReference type="EMBL" id="KAG5577439.1"/>
    </source>
</evidence>
<accession>A0A9J5WQF6</accession>
<evidence type="ECO:0000313" key="2">
    <source>
        <dbReference type="Proteomes" id="UP000824120"/>
    </source>
</evidence>